<dbReference type="EMBL" id="JAJVCY010000007">
    <property type="protein sequence ID" value="MCV3287909.1"/>
    <property type="molecule type" value="Genomic_DNA"/>
</dbReference>
<gene>
    <name evidence="1" type="ORF">LZT28_06525</name>
</gene>
<dbReference type="GO" id="GO:0008233">
    <property type="term" value="F:peptidase activity"/>
    <property type="evidence" value="ECO:0007669"/>
    <property type="project" value="UniProtKB-KW"/>
</dbReference>
<comment type="caution">
    <text evidence="1">The sequence shown here is derived from an EMBL/GenBank/DDBJ whole genome shotgun (WGS) entry which is preliminary data.</text>
</comment>
<reference evidence="1" key="1">
    <citation type="submission" date="2022-01" db="EMBL/GenBank/DDBJ databases">
        <title>Comparison of Fish pathogen Aeromonas spp.</title>
        <authorList>
            <person name="Dubey S."/>
            <person name="Sorum H."/>
            <person name="Munangandu H.M."/>
        </authorList>
    </citation>
    <scope>NUCLEOTIDE SEQUENCE</scope>
    <source>
        <strain evidence="1">SD/21-15</strain>
    </source>
</reference>
<organism evidence="1 2">
    <name type="scientific">Aeromonas media</name>
    <dbReference type="NCBI Taxonomy" id="651"/>
    <lineage>
        <taxon>Bacteria</taxon>
        <taxon>Pseudomonadati</taxon>
        <taxon>Pseudomonadota</taxon>
        <taxon>Gammaproteobacteria</taxon>
        <taxon>Aeromonadales</taxon>
        <taxon>Aeromonadaceae</taxon>
        <taxon>Aeromonas</taxon>
    </lineage>
</organism>
<accession>A0AAW5RMN3</accession>
<dbReference type="Proteomes" id="UP001208651">
    <property type="component" value="Unassembled WGS sequence"/>
</dbReference>
<protein>
    <submittedName>
        <fullName evidence="1">Protease</fullName>
    </submittedName>
</protein>
<dbReference type="GO" id="GO:0006508">
    <property type="term" value="P:proteolysis"/>
    <property type="evidence" value="ECO:0007669"/>
    <property type="project" value="UniProtKB-KW"/>
</dbReference>
<evidence type="ECO:0000313" key="2">
    <source>
        <dbReference type="Proteomes" id="UP001208651"/>
    </source>
</evidence>
<name>A0AAW5RMN3_AERME</name>
<sequence length="144" mass="15479">MMTLLLTTLALAPLQCELSVSAESGVNEPLPLVMTLTNKGEGPLEVLTWFTPFEGWFADAIDLTRDGRPLPYRGPLAKRGVPGDGDFLLLGPGEQSHADADLAQAYDLSQPGSYRLSYRVQPLALTRGLAPSCPAIDFIRVVAP</sequence>
<dbReference type="Gene3D" id="2.60.40.2970">
    <property type="match status" value="1"/>
</dbReference>
<dbReference type="AlphaFoldDB" id="A0AAW5RMN3"/>
<proteinExistence type="predicted"/>
<keyword evidence="1" id="KW-0378">Hydrolase</keyword>
<evidence type="ECO:0000313" key="1">
    <source>
        <dbReference type="EMBL" id="MCV3287909.1"/>
    </source>
</evidence>
<dbReference type="RefSeq" id="WP_041205986.1">
    <property type="nucleotide sequence ID" value="NZ_CAWQVI010000239.1"/>
</dbReference>
<keyword evidence="1" id="KW-0645">Protease</keyword>